<sequence length="2157" mass="237753">MEDDEWDDALLLELAALETQALETQRHQDLVHKHQPIAAAAVLSTEALDSWSCRSCTLQNEASSVACTVCATPRTRSAAGKKTVQATLSFDGNAAAVATARPRLPQKVHQEGQHLATATIAAVATAAATTAADSTREAAVPLLLTPRHAAGEDVDAKLRYLDVETTVTCPPIDCEAAQYFVYPTNYSIRDYQLTIAEKALYHNTLVALPTGLGKTLVAAVVMYNFYRWFPTGKIVFMAPTKPLVAQQIKACHEIMGIPLSDTAELQGNVPPTMRRVLWKSRRVFFCTPQSLQNDLNRGVCAAEKFVCIVVDEAHRATGNYAYCCVVQEIEAKTQFFRVLALSATPGTKFDVIQDVVTNLRISHIECRSADDSDVKKYTHVRQEEVVICRLGTHILEVKAKFMKCFTPIVQRLLRSNIIQYADPEKLTSWYVLQAREKFRKSPNYESNRSAESDLALLVSLLHAKSLLTGHGLSSFQDQITNWVEERKKGKMSWSKREMLHSSEFQSLELSLAATASTDGSASHPKLIKLREVLLEHFKRRAAGKSNTRAIVFTQYRASVSEIVALLRPLAPLLNVQPFVGQGASGKAKENKGQSQKVQQDIVRRFRSGDYNVLVATCIAEEGLDIGEVDLIVSFDALTSPVRMIQRMGRTGRKRVGRVIILVTEGEEQKKLARSASAAKTVSRALTTFKSRFTYSKCPRMLPAGIYPQLRELAMKIPTFHASQVGGKTASGAVDPNLWQLSEAERAVALMKYFPPNFAASSRNRLDPVVASRRHLLRRQPRSLVRKNVGTRVGYSSRSLMLQALVRKIHRVEAVLETESVSEDGESGDENGNEAGVTDSSIVVLSESTKKRVGCRGSAPLKNDCYRIGVDTSTERPDGEAGSPSRHRSAHSELDGDAQYDRSLALMNETADAFDMHFSPQFVDAATQSIEGSERQNRDNIQDGQKKQMSECADSVSKEVSASLGLVFTMSTTESANNEDNPCRSPNRSETIHIGVNHTDNLTKSHQVSTASPLAVASDRLRPPSSSCEGVCYEEISGQENGSWSTKVSSASRSRSMRQLQFNENEDGDHSMDRSQSTKILQREAVVKEFETEEAPEKQDVSIVEDEDHSGFSFALLPTDPCATGEAATKCETERSIANEDPAEEVSSAYSFALLPPIDTKNGGTSDGHGISAKSTEADSEYQSALDSTDFDEVDGADEATIVDKDRLVGNKRRIESNVLIATLEKAGHNAVVKVNEKSMVEGTLKLSETRANDNTRTPSQSQLTETESKQVGEACCSICRESESYDDDPIVFCDGCNVAVHQFCYGISVVPSGKWFCDFCAGTRKVANANQRACQLCPLRNGALKRTKCGKWVHVQCFLWIPELRVENSDDELLVLGDLSILDQDRKTLDCSLCHSQKGNGKIQCAYKRCLTAFHVSCAAFAHYRMDQLDPPDGEESGCGTLFLAYCLLHRDSRASAIFPVQPNTPLPVKARDSKPSLSTVAKLSSPSHLLASPPSAEAKNKFKTFRRLKRKYDATQSQMFSQPEKNMSPSTSPPWQKHIKRSKRRRETSRVLAAAYIEDAAEVRGEAGCDDDEEDDYGDDYKEAADDSFINDSSQLLYSQSVVSPEDTDQDQSRKKKRKKSSPNMRAIYARSLFESQSSPLLLRQGGRQLGTLPSNGIIQACLTKLQNLNEADPLLSRPRSSSRLLQTTEDVSGARSASPVPICASAVVIDSDEDDSAYEAEPSPSFDLLGSAKSLQRSKVHTHGPDEQDESDNAKTADTEVAMLISGVVGAKRSRAGAAITNVMDSKCREAEEPGRAQLRDSLHDNEEAELRKKVEANRIKALKKLGERRQMELQHARLQHQQQFNEVPSSKNGQRANDSNRPADGCVVTGATSSMKAHGNESGARNHAAKAIRALNSPVPDFQRAMSTIDLTGSESTKPSHSQQDQLPKWTIFVSSTFASSHSFPHFLSTKSTGCAVLTDDSLEADALLSVRAAVLFLTGQQLHELSLTSLGQQAGKSRRVRMLLAMHKKVVVAVVYDGSNTPEVPWLKQLPNATFVVRPRFDSLCKELHKFAHQELVKGYELPSPSLCYRDVSDSRVKGLDANFASRLKFFRALPPLSLGSAISLSFRFENFAAKQVPVLKFNEMHWRRMLPWISESTARQIQEHVKQNAQRH</sequence>
<feature type="compositionally biased region" description="Low complexity" evidence="12">
    <location>
        <begin position="1675"/>
        <end position="1687"/>
    </location>
</feature>
<feature type="region of interest" description="Disordered" evidence="12">
    <location>
        <begin position="1599"/>
        <end position="1624"/>
    </location>
</feature>
<dbReference type="Gene3D" id="1.20.1320.20">
    <property type="entry name" value="hef helicase domain"/>
    <property type="match status" value="1"/>
</dbReference>
<feature type="compositionally biased region" description="Basic and acidic residues" evidence="12">
    <location>
        <begin position="931"/>
        <end position="947"/>
    </location>
</feature>
<evidence type="ECO:0000256" key="2">
    <source>
        <dbReference type="ARBA" id="ARBA00009889"/>
    </source>
</evidence>
<dbReference type="InterPro" id="IPR019786">
    <property type="entry name" value="Zinc_finger_PHD-type_CS"/>
</dbReference>
<dbReference type="CDD" id="cd12091">
    <property type="entry name" value="FANCM_ID"/>
    <property type="match status" value="1"/>
</dbReference>
<evidence type="ECO:0000259" key="17">
    <source>
        <dbReference type="PROSITE" id="PS51805"/>
    </source>
</evidence>
<feature type="region of interest" description="Disordered" evidence="12">
    <location>
        <begin position="928"/>
        <end position="947"/>
    </location>
</feature>
<evidence type="ECO:0000256" key="5">
    <source>
        <dbReference type="ARBA" id="ARBA00022771"/>
    </source>
</evidence>
<dbReference type="InterPro" id="IPR011011">
    <property type="entry name" value="Znf_FYVE_PHD"/>
</dbReference>
<feature type="compositionally biased region" description="Basic residues" evidence="12">
    <location>
        <begin position="1538"/>
        <end position="1548"/>
    </location>
</feature>
<dbReference type="CDD" id="cd18033">
    <property type="entry name" value="DEXDc_FANCM"/>
    <property type="match status" value="1"/>
</dbReference>
<gene>
    <name evidence="18" type="ORF">PM001_LOCUS15672</name>
</gene>
<reference evidence="18" key="1">
    <citation type="submission" date="2024-01" db="EMBL/GenBank/DDBJ databases">
        <authorList>
            <person name="Webb A."/>
        </authorList>
    </citation>
    <scope>NUCLEOTIDE SEQUENCE</scope>
    <source>
        <strain evidence="18">Pm1</strain>
    </source>
</reference>
<dbReference type="PROSITE" id="PS01359">
    <property type="entry name" value="ZF_PHD_1"/>
    <property type="match status" value="1"/>
</dbReference>
<dbReference type="PROSITE" id="PS50199">
    <property type="entry name" value="ZF_RANBP2_2"/>
    <property type="match status" value="1"/>
</dbReference>
<feature type="region of interest" description="Disordered" evidence="12">
    <location>
        <begin position="1124"/>
        <end position="1144"/>
    </location>
</feature>
<evidence type="ECO:0000256" key="10">
    <source>
        <dbReference type="ARBA" id="ARBA00023242"/>
    </source>
</evidence>
<organism evidence="18 19">
    <name type="scientific">Peronospora matthiolae</name>
    <dbReference type="NCBI Taxonomy" id="2874970"/>
    <lineage>
        <taxon>Eukaryota</taxon>
        <taxon>Sar</taxon>
        <taxon>Stramenopiles</taxon>
        <taxon>Oomycota</taxon>
        <taxon>Peronosporomycetes</taxon>
        <taxon>Peronosporales</taxon>
        <taxon>Peronosporaceae</taxon>
        <taxon>Peronospora</taxon>
    </lineage>
</organism>
<feature type="compositionally biased region" description="Polar residues" evidence="12">
    <location>
        <begin position="1254"/>
        <end position="1265"/>
    </location>
</feature>
<dbReference type="PROSITE" id="PS01358">
    <property type="entry name" value="ZF_RANBP2_1"/>
    <property type="match status" value="1"/>
</dbReference>
<dbReference type="GO" id="GO:0005634">
    <property type="term" value="C:nucleus"/>
    <property type="evidence" value="ECO:0007669"/>
    <property type="project" value="UniProtKB-SubCell"/>
</dbReference>
<comment type="caution">
    <text evidence="18">The sequence shown here is derived from an EMBL/GenBank/DDBJ whole genome shotgun (WGS) entry which is preliminary data.</text>
</comment>
<dbReference type="SMART" id="SM00547">
    <property type="entry name" value="ZnF_RBZ"/>
    <property type="match status" value="1"/>
</dbReference>
<proteinExistence type="inferred from homology"/>
<dbReference type="SMART" id="SM00249">
    <property type="entry name" value="PHD"/>
    <property type="match status" value="2"/>
</dbReference>
<feature type="region of interest" description="Disordered" evidence="12">
    <location>
        <begin position="818"/>
        <end position="840"/>
    </location>
</feature>
<feature type="domain" description="PHD-type" evidence="13">
    <location>
        <begin position="1273"/>
        <end position="1323"/>
    </location>
</feature>
<keyword evidence="6" id="KW-0378">Hydrolase</keyword>
<dbReference type="InterPro" id="IPR006935">
    <property type="entry name" value="Helicase/UvrB_N"/>
</dbReference>
<dbReference type="Pfam" id="PF00271">
    <property type="entry name" value="Helicase_C"/>
    <property type="match status" value="1"/>
</dbReference>
<protein>
    <recommendedName>
        <fullName evidence="20">Fanconi anemia group M protein</fullName>
    </recommendedName>
</protein>
<feature type="region of interest" description="Disordered" evidence="12">
    <location>
        <begin position="1838"/>
        <end position="1866"/>
    </location>
</feature>
<feature type="compositionally biased region" description="Acidic residues" evidence="12">
    <location>
        <begin position="819"/>
        <end position="831"/>
    </location>
</feature>
<feature type="region of interest" description="Disordered" evidence="12">
    <location>
        <begin position="1565"/>
        <end position="1585"/>
    </location>
</feature>
<dbReference type="Gene3D" id="3.40.50.300">
    <property type="entry name" value="P-loop containing nucleotide triphosphate hydrolases"/>
    <property type="match status" value="2"/>
</dbReference>
<dbReference type="Pfam" id="PF13832">
    <property type="entry name" value="zf-HC5HC2H_2"/>
    <property type="match status" value="1"/>
</dbReference>
<keyword evidence="8" id="KW-0862">Zinc</keyword>
<keyword evidence="7" id="KW-0347">Helicase</keyword>
<dbReference type="CDD" id="cd15492">
    <property type="entry name" value="PHD_BRPF_JADE_like"/>
    <property type="match status" value="1"/>
</dbReference>
<feature type="region of interest" description="Disordered" evidence="12">
    <location>
        <begin position="1514"/>
        <end position="1549"/>
    </location>
</feature>
<dbReference type="FunFam" id="3.40.50.300:FF:000861">
    <property type="entry name" value="Fanconi anemia, complementation group M"/>
    <property type="match status" value="1"/>
</dbReference>
<feature type="region of interest" description="Disordered" evidence="12">
    <location>
        <begin position="868"/>
        <end position="894"/>
    </location>
</feature>
<dbReference type="GO" id="GO:0016787">
    <property type="term" value="F:hydrolase activity"/>
    <property type="evidence" value="ECO:0007669"/>
    <property type="project" value="UniProtKB-KW"/>
</dbReference>
<evidence type="ECO:0000259" key="13">
    <source>
        <dbReference type="PROSITE" id="PS50016"/>
    </source>
</evidence>
<evidence type="ECO:0000256" key="3">
    <source>
        <dbReference type="ARBA" id="ARBA00022723"/>
    </source>
</evidence>
<dbReference type="GO" id="GO:0000400">
    <property type="term" value="F:four-way junction DNA binding"/>
    <property type="evidence" value="ECO:0007669"/>
    <property type="project" value="TreeGrafter"/>
</dbReference>
<dbReference type="SMART" id="SM00490">
    <property type="entry name" value="HELICc"/>
    <property type="match status" value="1"/>
</dbReference>
<dbReference type="CDD" id="cd15571">
    <property type="entry name" value="ePHD"/>
    <property type="match status" value="1"/>
</dbReference>
<evidence type="ECO:0000259" key="16">
    <source>
        <dbReference type="PROSITE" id="PS51194"/>
    </source>
</evidence>
<evidence type="ECO:0000256" key="6">
    <source>
        <dbReference type="ARBA" id="ARBA00022801"/>
    </source>
</evidence>
<dbReference type="GO" id="GO:0008270">
    <property type="term" value="F:zinc ion binding"/>
    <property type="evidence" value="ECO:0007669"/>
    <property type="project" value="UniProtKB-KW"/>
</dbReference>
<dbReference type="Pfam" id="PF04851">
    <property type="entry name" value="ResIII"/>
    <property type="match status" value="1"/>
</dbReference>
<feature type="domain" description="PHD-type" evidence="17">
    <location>
        <begin position="1331"/>
        <end position="1451"/>
    </location>
</feature>
<dbReference type="GO" id="GO:0043138">
    <property type="term" value="F:3'-5' DNA helicase activity"/>
    <property type="evidence" value="ECO:0007669"/>
    <property type="project" value="InterPro"/>
</dbReference>
<evidence type="ECO:0000256" key="4">
    <source>
        <dbReference type="ARBA" id="ARBA00022741"/>
    </source>
</evidence>
<dbReference type="InterPro" id="IPR019787">
    <property type="entry name" value="Znf_PHD-finger"/>
</dbReference>
<dbReference type="PANTHER" id="PTHR14025:SF20">
    <property type="entry name" value="FANCONI ANEMIA GROUP M PROTEIN"/>
    <property type="match status" value="1"/>
</dbReference>
<keyword evidence="9" id="KW-0067">ATP-binding</keyword>
<evidence type="ECO:0000256" key="8">
    <source>
        <dbReference type="ARBA" id="ARBA00022833"/>
    </source>
</evidence>
<feature type="region of interest" description="Disordered" evidence="12">
    <location>
        <begin position="1737"/>
        <end position="1757"/>
    </location>
</feature>
<evidence type="ECO:0000256" key="1">
    <source>
        <dbReference type="ARBA" id="ARBA00004123"/>
    </source>
</evidence>
<feature type="region of interest" description="Disordered" evidence="12">
    <location>
        <begin position="1675"/>
        <end position="1698"/>
    </location>
</feature>
<feature type="compositionally biased region" description="Acidic residues" evidence="12">
    <location>
        <begin position="1569"/>
        <end position="1579"/>
    </location>
</feature>
<evidence type="ECO:0000256" key="9">
    <source>
        <dbReference type="ARBA" id="ARBA00022840"/>
    </source>
</evidence>
<dbReference type="InterPro" id="IPR027417">
    <property type="entry name" value="P-loop_NTPase"/>
</dbReference>
<evidence type="ECO:0000259" key="14">
    <source>
        <dbReference type="PROSITE" id="PS50199"/>
    </source>
</evidence>
<dbReference type="GO" id="GO:0036297">
    <property type="term" value="P:interstrand cross-link repair"/>
    <property type="evidence" value="ECO:0007669"/>
    <property type="project" value="TreeGrafter"/>
</dbReference>
<dbReference type="SMART" id="SM00487">
    <property type="entry name" value="DEXDc"/>
    <property type="match status" value="1"/>
</dbReference>
<evidence type="ECO:0000256" key="12">
    <source>
        <dbReference type="SAM" id="MobiDB-lite"/>
    </source>
</evidence>
<dbReference type="InterPro" id="IPR001965">
    <property type="entry name" value="Znf_PHD"/>
</dbReference>
<dbReference type="Gene3D" id="4.10.1060.10">
    <property type="entry name" value="Zinc finger, RanBP2-type"/>
    <property type="match status" value="1"/>
</dbReference>
<feature type="domain" description="Helicase C-terminal" evidence="16">
    <location>
        <begin position="528"/>
        <end position="696"/>
    </location>
</feature>
<evidence type="ECO:0000259" key="15">
    <source>
        <dbReference type="PROSITE" id="PS51192"/>
    </source>
</evidence>
<dbReference type="Gene3D" id="3.30.40.10">
    <property type="entry name" value="Zinc/RING finger domain, C3HC4 (zinc finger)"/>
    <property type="match status" value="2"/>
</dbReference>
<dbReference type="PROSITE" id="PS51192">
    <property type="entry name" value="HELICASE_ATP_BIND_1"/>
    <property type="match status" value="1"/>
</dbReference>
<feature type="region of interest" description="Disordered" evidence="12">
    <location>
        <begin position="1246"/>
        <end position="1266"/>
    </location>
</feature>
<dbReference type="SUPFAM" id="SSF57903">
    <property type="entry name" value="FYVE/PHD zinc finger"/>
    <property type="match status" value="1"/>
</dbReference>
<dbReference type="PROSITE" id="PS51805">
    <property type="entry name" value="EPHD"/>
    <property type="match status" value="1"/>
</dbReference>
<dbReference type="SUPFAM" id="SSF52540">
    <property type="entry name" value="P-loop containing nucleoside triphosphate hydrolases"/>
    <property type="match status" value="1"/>
</dbReference>
<feature type="domain" description="Helicase ATP-binding" evidence="15">
    <location>
        <begin position="195"/>
        <end position="363"/>
    </location>
</feature>
<feature type="compositionally biased region" description="Polar residues" evidence="12">
    <location>
        <begin position="1515"/>
        <end position="1535"/>
    </location>
</feature>
<dbReference type="GO" id="GO:0045003">
    <property type="term" value="P:double-strand break repair via synthesis-dependent strand annealing"/>
    <property type="evidence" value="ECO:0007669"/>
    <property type="project" value="TreeGrafter"/>
</dbReference>
<feature type="compositionally biased region" description="Basic and acidic residues" evidence="12">
    <location>
        <begin position="1128"/>
        <end position="1137"/>
    </location>
</feature>
<keyword evidence="5 11" id="KW-0863">Zinc-finger</keyword>
<accession>A0AAV1U9C1</accession>
<evidence type="ECO:0000256" key="11">
    <source>
        <dbReference type="PROSITE-ProRule" id="PRU00322"/>
    </source>
</evidence>
<dbReference type="PANTHER" id="PTHR14025">
    <property type="entry name" value="FANCONI ANEMIA GROUP M FANCM FAMILY MEMBER"/>
    <property type="match status" value="1"/>
</dbReference>
<dbReference type="GO" id="GO:0005524">
    <property type="term" value="F:ATP binding"/>
    <property type="evidence" value="ECO:0007669"/>
    <property type="project" value="UniProtKB-KW"/>
</dbReference>
<evidence type="ECO:0000256" key="7">
    <source>
        <dbReference type="ARBA" id="ARBA00022806"/>
    </source>
</evidence>
<dbReference type="InterPro" id="IPR034732">
    <property type="entry name" value="EPHD"/>
</dbReference>
<dbReference type="InterPro" id="IPR013083">
    <property type="entry name" value="Znf_RING/FYVE/PHD"/>
</dbReference>
<comment type="similarity">
    <text evidence="2">Belongs to the DEAD box helicase family. DEAH subfamily. FANCM sub-subfamily.</text>
</comment>
<dbReference type="InterPro" id="IPR001650">
    <property type="entry name" value="Helicase_C-like"/>
</dbReference>
<dbReference type="GO" id="GO:0009378">
    <property type="term" value="F:four-way junction helicase activity"/>
    <property type="evidence" value="ECO:0007669"/>
    <property type="project" value="TreeGrafter"/>
</dbReference>
<keyword evidence="10" id="KW-0539">Nucleus</keyword>
<feature type="compositionally biased region" description="Polar residues" evidence="12">
    <location>
        <begin position="1842"/>
        <end position="1863"/>
    </location>
</feature>
<evidence type="ECO:0008006" key="20">
    <source>
        <dbReference type="Google" id="ProtNLM"/>
    </source>
</evidence>
<name>A0AAV1U9C1_9STRA</name>
<evidence type="ECO:0000313" key="18">
    <source>
        <dbReference type="EMBL" id="CAK7930522.1"/>
    </source>
</evidence>
<dbReference type="InterPro" id="IPR014001">
    <property type="entry name" value="Helicase_ATP-bd"/>
</dbReference>
<evidence type="ECO:0000313" key="19">
    <source>
        <dbReference type="Proteomes" id="UP001162060"/>
    </source>
</evidence>
<feature type="region of interest" description="Disordered" evidence="12">
    <location>
        <begin position="1158"/>
        <end position="1190"/>
    </location>
</feature>
<dbReference type="InterPro" id="IPR039686">
    <property type="entry name" value="FANCM/Mph1-like_ID"/>
</dbReference>
<dbReference type="Pfam" id="PF13831">
    <property type="entry name" value="PHD_2"/>
    <property type="match status" value="1"/>
</dbReference>
<dbReference type="Proteomes" id="UP001162060">
    <property type="component" value="Unassembled WGS sequence"/>
</dbReference>
<feature type="domain" description="RanBP2-type" evidence="14">
    <location>
        <begin position="47"/>
        <end position="76"/>
    </location>
</feature>
<dbReference type="PROSITE" id="PS51194">
    <property type="entry name" value="HELICASE_CTER"/>
    <property type="match status" value="1"/>
</dbReference>
<dbReference type="InterPro" id="IPR001876">
    <property type="entry name" value="Znf_RanBP2"/>
</dbReference>
<keyword evidence="3" id="KW-0479">Metal-binding</keyword>
<comment type="subcellular location">
    <subcellularLocation>
        <location evidence="1">Nucleus</location>
    </subcellularLocation>
</comment>
<keyword evidence="4" id="KW-0547">Nucleotide-binding</keyword>
<dbReference type="EMBL" id="CAKLBY020000168">
    <property type="protein sequence ID" value="CAK7930522.1"/>
    <property type="molecule type" value="Genomic_DNA"/>
</dbReference>
<dbReference type="InterPro" id="IPR044749">
    <property type="entry name" value="FANCM_DEXDc"/>
</dbReference>
<dbReference type="PROSITE" id="PS50016">
    <property type="entry name" value="ZF_PHD_2"/>
    <property type="match status" value="1"/>
</dbReference>